<dbReference type="InterPro" id="IPR003959">
    <property type="entry name" value="ATPase_AAA_core"/>
</dbReference>
<dbReference type="InterPro" id="IPR003960">
    <property type="entry name" value="ATPase_AAA_CS"/>
</dbReference>
<dbReference type="STRING" id="1238425.J07HQW2_02397"/>
<evidence type="ECO:0000256" key="4">
    <source>
        <dbReference type="SAM" id="MobiDB-lite"/>
    </source>
</evidence>
<keyword evidence="2" id="KW-0547">Nucleotide-binding</keyword>
<dbReference type="Proteomes" id="UP000030710">
    <property type="component" value="Unassembled WGS sequence"/>
</dbReference>
<evidence type="ECO:0000256" key="3">
    <source>
        <dbReference type="ARBA" id="ARBA00022840"/>
    </source>
</evidence>
<evidence type="ECO:0000313" key="8">
    <source>
        <dbReference type="Proteomes" id="UP000030710"/>
    </source>
</evidence>
<dbReference type="eggNOG" id="arCOG01308">
    <property type="taxonomic scope" value="Archaea"/>
</dbReference>
<dbReference type="SUPFAM" id="SSF52540">
    <property type="entry name" value="P-loop containing nucleoside triphosphate hydrolases"/>
    <property type="match status" value="2"/>
</dbReference>
<dbReference type="Gene3D" id="3.40.50.300">
    <property type="entry name" value="P-loop containing nucleotide triphosphate hydrolases"/>
    <property type="match status" value="2"/>
</dbReference>
<reference evidence="7 8" key="1">
    <citation type="journal article" date="2013" name="PLoS ONE">
        <title>Assembly-driven community genomics of a hypersaline microbial ecosystem.</title>
        <authorList>
            <person name="Podell S."/>
            <person name="Ugalde J.A."/>
            <person name="Narasingarao P."/>
            <person name="Banfield J.F."/>
            <person name="Heidelberg K.B."/>
            <person name="Allen E.E."/>
        </authorList>
    </citation>
    <scope>NUCLEOTIDE SEQUENCE [LARGE SCALE GENOMIC DNA]</scope>
    <source>
        <strain evidence="8">J07HQW2</strain>
    </source>
</reference>
<organism evidence="7 8">
    <name type="scientific">Haloquadratum walsbyi J07HQW2</name>
    <dbReference type="NCBI Taxonomy" id="1238425"/>
    <lineage>
        <taxon>Archaea</taxon>
        <taxon>Methanobacteriati</taxon>
        <taxon>Methanobacteriota</taxon>
        <taxon>Stenosarchaea group</taxon>
        <taxon>Halobacteria</taxon>
        <taxon>Halobacteriales</taxon>
        <taxon>Haloferacaceae</taxon>
        <taxon>Haloquadratum</taxon>
    </lineage>
</organism>
<dbReference type="InterPro" id="IPR050168">
    <property type="entry name" value="AAA_ATPase_domain"/>
</dbReference>
<dbReference type="GO" id="GO:0016887">
    <property type="term" value="F:ATP hydrolysis activity"/>
    <property type="evidence" value="ECO:0007669"/>
    <property type="project" value="InterPro"/>
</dbReference>
<gene>
    <name evidence="7" type="ORF">J07HQW2_02397</name>
</gene>
<dbReference type="Gene3D" id="1.10.8.60">
    <property type="match status" value="2"/>
</dbReference>
<dbReference type="Pfam" id="PF02933">
    <property type="entry name" value="CDC48_2"/>
    <property type="match status" value="1"/>
</dbReference>
<sequence length="752" mass="80271">MKRVAATVTIDSELPPDTVRLRWPLIDSTARARDTADSTVDDSTSPLDSDVVRLRTNNGRMTAAVVRPDSTVSPETIIVSSNLAAALDISSDTNGAVDSDQNSQTDHVVTVEPTTVSPAYQLTVAPVAELSISGGERTVRQALDTRPLVCGDTIPTVFLDGSLELPVRITKTRPDGPVAITEKTELQLDSGPASNATPPQQVPIPPAGIGGYDDIIEACRRTIADPLIHADTYHVDDRSAASGVLIEGQSGVGKTHLIRHSAWYADATIRTIDCTALASESPSNITDELASHTAAITTGNSTSTIVLIDNLEIIGEDDDAIARQIGAWIEKTLQLDSATVVAECTDADAIDPVFTRGGRLSRIISVTAPTPEDRAAIISILFNDTPIVSRIDYTAVAEQTLGYVAADIINLRARAIEAALARYDTEDNKQTEFRILPPDIEIAITETTPSAAETTGSVPSTTFEDIGGLAAPKRELTRAVEWPLQYPEALSRLGVDAPAGILLYGPPGTGKTMLARAVASTTDANFLTVDGPELLNKYVGESERRVRQLFTRARDSSPAVVFFDEVDALGSARAGDGASATERVVSQLLTELDGLHPREQVTVIGATNRPDRIDDALTRPGRFDRVVEVPLPGPEARQEIIRIHTRDRPTEPLDIDEIAKKTDGYSGSDISAVLQEASLLALEEHLGAAESDAAEDTKSIQTTPPDATPAGVESLEAVRIHRRHVDAALDRIGPSLSATARERYASFNDTQS</sequence>
<dbReference type="RefSeq" id="WP_021055408.1">
    <property type="nucleotide sequence ID" value="NZ_KE356561.1"/>
</dbReference>
<dbReference type="SMART" id="SM01072">
    <property type="entry name" value="CDC48_2"/>
    <property type="match status" value="1"/>
</dbReference>
<evidence type="ECO:0000259" key="6">
    <source>
        <dbReference type="SMART" id="SM01072"/>
    </source>
</evidence>
<accession>U1PU94</accession>
<dbReference type="Pfam" id="PF00004">
    <property type="entry name" value="AAA"/>
    <property type="match status" value="2"/>
</dbReference>
<dbReference type="AlphaFoldDB" id="U1PU94"/>
<evidence type="ECO:0000259" key="5">
    <source>
        <dbReference type="SMART" id="SM00382"/>
    </source>
</evidence>
<dbReference type="PANTHER" id="PTHR23077">
    <property type="entry name" value="AAA-FAMILY ATPASE"/>
    <property type="match status" value="1"/>
</dbReference>
<feature type="domain" description="AAA+ ATPase" evidence="5">
    <location>
        <begin position="497"/>
        <end position="633"/>
    </location>
</feature>
<dbReference type="InterPro" id="IPR004201">
    <property type="entry name" value="Cdc48_dom2"/>
</dbReference>
<dbReference type="Gene3D" id="3.10.330.10">
    <property type="match status" value="1"/>
</dbReference>
<dbReference type="SMART" id="SM00382">
    <property type="entry name" value="AAA"/>
    <property type="match status" value="2"/>
</dbReference>
<dbReference type="InterPro" id="IPR041569">
    <property type="entry name" value="AAA_lid_3"/>
</dbReference>
<dbReference type="InterPro" id="IPR029067">
    <property type="entry name" value="CDC48_domain_2-like_sf"/>
</dbReference>
<dbReference type="CDD" id="cd19511">
    <property type="entry name" value="RecA-like_CDC48_r2-like"/>
    <property type="match status" value="1"/>
</dbReference>
<name>U1PU94_9EURY</name>
<dbReference type="HOGENOM" id="CLU_000688_12_2_2"/>
<dbReference type="EMBL" id="KE356561">
    <property type="protein sequence ID" value="ERG95936.1"/>
    <property type="molecule type" value="Genomic_DNA"/>
</dbReference>
<dbReference type="FunFam" id="3.40.50.300:FF:000018">
    <property type="entry name" value="Cell division control 48"/>
    <property type="match status" value="1"/>
</dbReference>
<dbReference type="Pfam" id="PF17862">
    <property type="entry name" value="AAA_lid_3"/>
    <property type="match status" value="1"/>
</dbReference>
<dbReference type="PANTHER" id="PTHR23077:SF171">
    <property type="entry name" value="NUCLEAR VALOSIN-CONTAINING PROTEIN-LIKE"/>
    <property type="match status" value="1"/>
</dbReference>
<proteinExistence type="predicted"/>
<keyword evidence="3" id="KW-0067">ATP-binding</keyword>
<dbReference type="GO" id="GO:0005524">
    <property type="term" value="F:ATP binding"/>
    <property type="evidence" value="ECO:0007669"/>
    <property type="project" value="UniProtKB-KW"/>
</dbReference>
<evidence type="ECO:0000256" key="2">
    <source>
        <dbReference type="ARBA" id="ARBA00022741"/>
    </source>
</evidence>
<dbReference type="PROSITE" id="PS00674">
    <property type="entry name" value="AAA"/>
    <property type="match status" value="1"/>
</dbReference>
<evidence type="ECO:0000256" key="1">
    <source>
        <dbReference type="ARBA" id="ARBA00022737"/>
    </source>
</evidence>
<dbReference type="InterPro" id="IPR003593">
    <property type="entry name" value="AAA+_ATPase"/>
</dbReference>
<dbReference type="InterPro" id="IPR027417">
    <property type="entry name" value="P-loop_NTPase"/>
</dbReference>
<keyword evidence="1" id="KW-0677">Repeat</keyword>
<feature type="domain" description="CDC48" evidence="6">
    <location>
        <begin position="131"/>
        <end position="195"/>
    </location>
</feature>
<feature type="domain" description="AAA+ ATPase" evidence="5">
    <location>
        <begin position="240"/>
        <end position="370"/>
    </location>
</feature>
<protein>
    <submittedName>
        <fullName evidence="7">ATPase of the AAA+ class</fullName>
    </submittedName>
</protein>
<evidence type="ECO:0000313" key="7">
    <source>
        <dbReference type="EMBL" id="ERG95936.1"/>
    </source>
</evidence>
<feature type="region of interest" description="Disordered" evidence="4">
    <location>
        <begin position="689"/>
        <end position="712"/>
    </location>
</feature>
<dbReference type="SUPFAM" id="SSF54585">
    <property type="entry name" value="Cdc48 domain 2-like"/>
    <property type="match status" value="1"/>
</dbReference>